<organism evidence="2 3">
    <name type="scientific">Nonomuraea roseoviolacea subsp. carminata</name>
    <dbReference type="NCBI Taxonomy" id="160689"/>
    <lineage>
        <taxon>Bacteria</taxon>
        <taxon>Bacillati</taxon>
        <taxon>Actinomycetota</taxon>
        <taxon>Actinomycetes</taxon>
        <taxon>Streptosporangiales</taxon>
        <taxon>Streptosporangiaceae</taxon>
        <taxon>Nonomuraea</taxon>
    </lineage>
</organism>
<accession>A0ABT1JW50</accession>
<dbReference type="Gene3D" id="3.10.620.30">
    <property type="match status" value="1"/>
</dbReference>
<dbReference type="Pfam" id="PF01841">
    <property type="entry name" value="Transglut_core"/>
    <property type="match status" value="1"/>
</dbReference>
<gene>
    <name evidence="2" type="ORF">HD595_002114</name>
</gene>
<dbReference type="SUPFAM" id="SSF54001">
    <property type="entry name" value="Cysteine proteinases"/>
    <property type="match status" value="1"/>
</dbReference>
<sequence length="302" mass="33887">MIEFYSSQSTVTDPGDLRRWIDAVPADLSSIREAAARLVFHYWAYGDITGHGISADRIGEINLRYADALLARAAELGPGSPLARRAPAERVVGCCRDHTVIFLAVARHHGIAARARYGFADYLIPGWWLDHMIPEVWDPAEGLWRLVEPEFEEGWTPPGETRPLPLTDVPRDRFLTGARAWRLCRDGRADPERFVVAPGIGRPSLRSWPYLVHNVVFDLAAMNKQEMISWDLWGMLDSPHPPGEAAFPLADELAALLEDPALTPERLRAAYDDPALRVPPVIATYAPPDHRRERVTLRPARD</sequence>
<keyword evidence="3" id="KW-1185">Reference proteome</keyword>
<feature type="domain" description="Transglutaminase-like" evidence="1">
    <location>
        <begin position="91"/>
        <end position="149"/>
    </location>
</feature>
<name>A0ABT1JW50_9ACTN</name>
<reference evidence="2 3" key="1">
    <citation type="submission" date="2022-06" db="EMBL/GenBank/DDBJ databases">
        <title>Sequencing the genomes of 1000 actinobacteria strains.</title>
        <authorList>
            <person name="Klenk H.-P."/>
        </authorList>
    </citation>
    <scope>NUCLEOTIDE SEQUENCE [LARGE SCALE GENOMIC DNA]</scope>
    <source>
        <strain evidence="2 3">DSM 44170</strain>
    </source>
</reference>
<dbReference type="Proteomes" id="UP001320766">
    <property type="component" value="Unassembled WGS sequence"/>
</dbReference>
<proteinExistence type="predicted"/>
<protein>
    <recommendedName>
        <fullName evidence="1">Transglutaminase-like domain-containing protein</fullName>
    </recommendedName>
</protein>
<comment type="caution">
    <text evidence="2">The sequence shown here is derived from an EMBL/GenBank/DDBJ whole genome shotgun (WGS) entry which is preliminary data.</text>
</comment>
<dbReference type="InterPro" id="IPR002931">
    <property type="entry name" value="Transglutaminase-like"/>
</dbReference>
<evidence type="ECO:0000259" key="1">
    <source>
        <dbReference type="Pfam" id="PF01841"/>
    </source>
</evidence>
<dbReference type="EMBL" id="JAMZEC010000001">
    <property type="protein sequence ID" value="MCP2345992.1"/>
    <property type="molecule type" value="Genomic_DNA"/>
</dbReference>
<evidence type="ECO:0000313" key="2">
    <source>
        <dbReference type="EMBL" id="MCP2345992.1"/>
    </source>
</evidence>
<evidence type="ECO:0000313" key="3">
    <source>
        <dbReference type="Proteomes" id="UP001320766"/>
    </source>
</evidence>
<dbReference type="InterPro" id="IPR038765">
    <property type="entry name" value="Papain-like_cys_pep_sf"/>
</dbReference>
<dbReference type="RefSeq" id="WP_253768009.1">
    <property type="nucleotide sequence ID" value="NZ_BAAAVE010000032.1"/>
</dbReference>